<accession>E3T5V5</accession>
<dbReference type="KEGG" id="vg:9887937"/>
<evidence type="ECO:0000313" key="2">
    <source>
        <dbReference type="Proteomes" id="UP000029781"/>
    </source>
</evidence>
<evidence type="ECO:0000313" key="1">
    <source>
        <dbReference type="EMBL" id="ADO67568.1"/>
    </source>
</evidence>
<organismHost>
    <name type="scientific">Cafeteria roenbergensis</name>
    <name type="common">Marine flagellate</name>
    <dbReference type="NCBI Taxonomy" id="33653"/>
</organismHost>
<keyword evidence="2" id="KW-1185">Reference proteome</keyword>
<gene>
    <name evidence="1" type="ORF">crov534</name>
</gene>
<dbReference type="RefSeq" id="YP_003970167.1">
    <property type="nucleotide sequence ID" value="NC_014637.1"/>
</dbReference>
<proteinExistence type="predicted"/>
<reference evidence="1 2" key="1">
    <citation type="journal article" date="2010" name="Proc. Natl. Acad. Sci. U.S.A.">
        <title>Giant virus with a remarkable complement of genes infects marine zooplankton.</title>
        <authorList>
            <person name="Fischer M.G."/>
            <person name="Allen M.J."/>
            <person name="Wilson W.H."/>
            <person name="Suttle C.A."/>
        </authorList>
    </citation>
    <scope>NUCLEOTIDE SEQUENCE [LARGE SCALE GENOMIC DNA]</scope>
    <source>
        <strain evidence="1 2">BV-PW1</strain>
    </source>
</reference>
<name>E3T5V5_CROVB</name>
<protein>
    <submittedName>
        <fullName evidence="1">Uncharacterized protein</fullName>
    </submittedName>
</protein>
<sequence length="85" mass="10252">MYCYYTFVFYNYMTLVIKNKRKFIKINNIYTLTFGEYFNQLLDFLQESLKELTLYSATYKHDLSNLPSSLNSIKIKTFGKSYDHI</sequence>
<organism evidence="1 2">
    <name type="scientific">Cafeteria roenbergensis virus (strain BV-PW1)</name>
    <name type="common">CroV</name>
    <dbReference type="NCBI Taxonomy" id="693272"/>
    <lineage>
        <taxon>Viruses</taxon>
        <taxon>Varidnaviria</taxon>
        <taxon>Bamfordvirae</taxon>
        <taxon>Nucleocytoviricota</taxon>
        <taxon>Megaviricetes</taxon>
        <taxon>Imitervirales</taxon>
        <taxon>Mimiviridae</taxon>
        <taxon>Aliimimivirinae</taxon>
        <taxon>Rheavirus</taxon>
        <taxon>Rheavirus sinusmexicani</taxon>
    </lineage>
</organism>
<dbReference type="EMBL" id="GU244497">
    <property type="protein sequence ID" value="ADO67568.1"/>
    <property type="molecule type" value="Genomic_DNA"/>
</dbReference>
<dbReference type="GeneID" id="9887937"/>
<dbReference type="Proteomes" id="UP000029781">
    <property type="component" value="Segment"/>
</dbReference>